<dbReference type="InterPro" id="IPR009057">
    <property type="entry name" value="Homeodomain-like_sf"/>
</dbReference>
<dbReference type="PRINTS" id="PR00455">
    <property type="entry name" value="HTHTETR"/>
</dbReference>
<dbReference type="PROSITE" id="PS50977">
    <property type="entry name" value="HTH_TETR_2"/>
    <property type="match status" value="1"/>
</dbReference>
<keyword evidence="3" id="KW-0804">Transcription</keyword>
<dbReference type="EMBL" id="JALKFT010000003">
    <property type="protein sequence ID" value="MCK9874985.1"/>
    <property type="molecule type" value="Genomic_DNA"/>
</dbReference>
<evidence type="ECO:0000313" key="7">
    <source>
        <dbReference type="Proteomes" id="UP001201873"/>
    </source>
</evidence>
<dbReference type="Gene3D" id="1.10.357.10">
    <property type="entry name" value="Tetracycline Repressor, domain 2"/>
    <property type="match status" value="1"/>
</dbReference>
<proteinExistence type="predicted"/>
<evidence type="ECO:0000313" key="6">
    <source>
        <dbReference type="EMBL" id="MCK9874985.1"/>
    </source>
</evidence>
<dbReference type="PANTHER" id="PTHR30055:SF234">
    <property type="entry name" value="HTH-TYPE TRANSCRIPTIONAL REGULATOR BETI"/>
    <property type="match status" value="1"/>
</dbReference>
<feature type="DNA-binding region" description="H-T-H motif" evidence="4">
    <location>
        <begin position="29"/>
        <end position="48"/>
    </location>
</feature>
<sequence>MARSGAVLHGQLLDAALGLFGQRGFRGTSLQDIAREAGCSKASLLYHFHSKEAIFVELLTPCKDALDDLNDLLRDVPTSDVAHRAVEGFVDVMIRYRRQITLVLQQAAEAAAAQADKEGVISEQRTDLLVHALSGRDPDPSARLRSWMAIGAITLAATSSDTETFTELTRQELITSALRVLRPT</sequence>
<accession>A0ABT0JTV5</accession>
<organism evidence="6 7">
    <name type="scientific">Frankia umida</name>
    <dbReference type="NCBI Taxonomy" id="573489"/>
    <lineage>
        <taxon>Bacteria</taxon>
        <taxon>Bacillati</taxon>
        <taxon>Actinomycetota</taxon>
        <taxon>Actinomycetes</taxon>
        <taxon>Frankiales</taxon>
        <taxon>Frankiaceae</taxon>
        <taxon>Frankia</taxon>
    </lineage>
</organism>
<comment type="caution">
    <text evidence="6">The sequence shown here is derived from an EMBL/GenBank/DDBJ whole genome shotgun (WGS) entry which is preliminary data.</text>
</comment>
<keyword evidence="2 4" id="KW-0238">DNA-binding</keyword>
<name>A0ABT0JTV5_9ACTN</name>
<evidence type="ECO:0000256" key="1">
    <source>
        <dbReference type="ARBA" id="ARBA00023015"/>
    </source>
</evidence>
<dbReference type="PANTHER" id="PTHR30055">
    <property type="entry name" value="HTH-TYPE TRANSCRIPTIONAL REGULATOR RUTR"/>
    <property type="match status" value="1"/>
</dbReference>
<dbReference type="InterPro" id="IPR050109">
    <property type="entry name" value="HTH-type_TetR-like_transc_reg"/>
</dbReference>
<protein>
    <submittedName>
        <fullName evidence="6">TetR/AcrR family transcriptional regulator</fullName>
    </submittedName>
</protein>
<dbReference type="InterPro" id="IPR001647">
    <property type="entry name" value="HTH_TetR"/>
</dbReference>
<evidence type="ECO:0000256" key="4">
    <source>
        <dbReference type="PROSITE-ProRule" id="PRU00335"/>
    </source>
</evidence>
<evidence type="ECO:0000259" key="5">
    <source>
        <dbReference type="PROSITE" id="PS50977"/>
    </source>
</evidence>
<evidence type="ECO:0000256" key="2">
    <source>
        <dbReference type="ARBA" id="ARBA00023125"/>
    </source>
</evidence>
<dbReference type="RefSeq" id="WP_248823509.1">
    <property type="nucleotide sequence ID" value="NZ_JALKFT010000003.1"/>
</dbReference>
<feature type="domain" description="HTH tetR-type" evidence="5">
    <location>
        <begin position="6"/>
        <end position="66"/>
    </location>
</feature>
<keyword evidence="7" id="KW-1185">Reference proteome</keyword>
<keyword evidence="1" id="KW-0805">Transcription regulation</keyword>
<reference evidence="6 7" key="1">
    <citation type="submission" date="2022-04" db="EMBL/GenBank/DDBJ databases">
        <title>Genome diversity in the genus Frankia.</title>
        <authorList>
            <person name="Carlos-Shanley C."/>
            <person name="Hahn D."/>
        </authorList>
    </citation>
    <scope>NUCLEOTIDE SEQUENCE [LARGE SCALE GENOMIC DNA]</scope>
    <source>
        <strain evidence="6 7">Ag45/Mut15</strain>
    </source>
</reference>
<gene>
    <name evidence="6" type="ORF">MXD59_04170</name>
</gene>
<dbReference type="SUPFAM" id="SSF46689">
    <property type="entry name" value="Homeodomain-like"/>
    <property type="match status" value="1"/>
</dbReference>
<dbReference type="Proteomes" id="UP001201873">
    <property type="component" value="Unassembled WGS sequence"/>
</dbReference>
<dbReference type="Pfam" id="PF00440">
    <property type="entry name" value="TetR_N"/>
    <property type="match status" value="1"/>
</dbReference>
<evidence type="ECO:0000256" key="3">
    <source>
        <dbReference type="ARBA" id="ARBA00023163"/>
    </source>
</evidence>